<evidence type="ECO:0000256" key="1">
    <source>
        <dbReference type="ARBA" id="ARBA00023450"/>
    </source>
</evidence>
<dbReference type="Pfam" id="PF01844">
    <property type="entry name" value="HNH"/>
    <property type="match status" value="1"/>
</dbReference>
<dbReference type="RefSeq" id="WP_106212232.1">
    <property type="nucleotide sequence ID" value="NZ_PVTL01000004.1"/>
</dbReference>
<dbReference type="GO" id="GO:0008270">
    <property type="term" value="F:zinc ion binding"/>
    <property type="evidence" value="ECO:0007669"/>
    <property type="project" value="InterPro"/>
</dbReference>
<dbReference type="Proteomes" id="UP000237983">
    <property type="component" value="Unassembled WGS sequence"/>
</dbReference>
<sequence>MTHLEEPSGESPTQHPPTQHPPTQHPPTQHPPTQYPPDDLPPDDLLLNYLLPDDLLPEDVQSEAEEEAQMAELRRQMIEYDRINGPVHIDLDRVPDDPHPQGWSMADWRAAWGEDPDPSSPQAMHLTRLAMVDEILALEAAEAELHAQRTRKLDAYRRACAEKVAVADARAETALIESACAKSESVEGESAPGGPGKPKPGWSDEVIARREMTTELAAALRKSENQIAMQVAEAAMLVGFLPNTLAALDRGQITYRHAAVIASLAAELPEEARAAFEQAVLPIAVEATVPRLTQRARVIRERMHPESIEDRNKKARQRQYLAVDPAADGMAVISAQLPAADAIGIYNRCTETAIRLQGPDEQRPLGQLKAAVFRDLLLNGEIPASSPARRAADGAEVLAGGAATGIRATVTVMVPALTLLGRSDEPATVEGYGPIDRDTAMELAAGAPSWMRVLTHPETGVVLSVGQDRYKVPAAMRSWLQLRDEICRAPGCARPAKFCDLDHIIEWQYGGHTSTDNLQHLCPTHHNVKSYTGWKVRALGNGMLEWVSPAKKVHITKPAVSIGFPKPEVDSSATVWSNLDAMTDPNFNPADHDWYRPQPEGPHPF</sequence>
<keyword evidence="4" id="KW-0540">Nuclease</keyword>
<proteinExistence type="inferred from homology"/>
<dbReference type="InterPro" id="IPR002711">
    <property type="entry name" value="HNH"/>
</dbReference>
<evidence type="ECO:0000313" key="5">
    <source>
        <dbReference type="Proteomes" id="UP000237983"/>
    </source>
</evidence>
<comment type="similarity">
    <text evidence="1">Belongs to the Rv1128c/1148c/1588c/1702c/1945/3466 family.</text>
</comment>
<dbReference type="OrthoDB" id="3261064at2"/>
<gene>
    <name evidence="4" type="ORF">B0I08_104336</name>
</gene>
<dbReference type="AlphaFoldDB" id="A0A2T0VEU2"/>
<keyword evidence="4" id="KW-0255">Endonuclease</keyword>
<feature type="domain" description="HNH nuclease" evidence="3">
    <location>
        <begin position="475"/>
        <end position="527"/>
    </location>
</feature>
<feature type="compositionally biased region" description="Pro residues" evidence="2">
    <location>
        <begin position="14"/>
        <end position="39"/>
    </location>
</feature>
<dbReference type="GO" id="GO:0004519">
    <property type="term" value="F:endonuclease activity"/>
    <property type="evidence" value="ECO:0007669"/>
    <property type="project" value="UniProtKB-KW"/>
</dbReference>
<dbReference type="InterPro" id="IPR003870">
    <property type="entry name" value="DUF222"/>
</dbReference>
<feature type="region of interest" description="Disordered" evidence="2">
    <location>
        <begin position="181"/>
        <end position="204"/>
    </location>
</feature>
<dbReference type="Pfam" id="PF02720">
    <property type="entry name" value="DUF222"/>
    <property type="match status" value="1"/>
</dbReference>
<evidence type="ECO:0000259" key="3">
    <source>
        <dbReference type="SMART" id="SM00507"/>
    </source>
</evidence>
<dbReference type="SMART" id="SM00507">
    <property type="entry name" value="HNHc"/>
    <property type="match status" value="1"/>
</dbReference>
<protein>
    <submittedName>
        <fullName evidence="4">HNH endonuclease</fullName>
    </submittedName>
</protein>
<organism evidence="4 5">
    <name type="scientific">Glaciihabitans tibetensis</name>
    <dbReference type="NCBI Taxonomy" id="1266600"/>
    <lineage>
        <taxon>Bacteria</taxon>
        <taxon>Bacillati</taxon>
        <taxon>Actinomycetota</taxon>
        <taxon>Actinomycetes</taxon>
        <taxon>Micrococcales</taxon>
        <taxon>Microbacteriaceae</taxon>
        <taxon>Glaciihabitans</taxon>
    </lineage>
</organism>
<dbReference type="InterPro" id="IPR003615">
    <property type="entry name" value="HNH_nuc"/>
</dbReference>
<keyword evidence="5" id="KW-1185">Reference proteome</keyword>
<feature type="region of interest" description="Disordered" evidence="2">
    <location>
        <begin position="1"/>
        <end position="47"/>
    </location>
</feature>
<dbReference type="GO" id="GO:0003676">
    <property type="term" value="F:nucleic acid binding"/>
    <property type="evidence" value="ECO:0007669"/>
    <property type="project" value="InterPro"/>
</dbReference>
<keyword evidence="4" id="KW-0378">Hydrolase</keyword>
<dbReference type="CDD" id="cd00085">
    <property type="entry name" value="HNHc"/>
    <property type="match status" value="1"/>
</dbReference>
<evidence type="ECO:0000313" key="4">
    <source>
        <dbReference type="EMBL" id="PRY68632.1"/>
    </source>
</evidence>
<name>A0A2T0VEU2_9MICO</name>
<accession>A0A2T0VEU2</accession>
<evidence type="ECO:0000256" key="2">
    <source>
        <dbReference type="SAM" id="MobiDB-lite"/>
    </source>
</evidence>
<dbReference type="EMBL" id="PVTL01000004">
    <property type="protein sequence ID" value="PRY68632.1"/>
    <property type="molecule type" value="Genomic_DNA"/>
</dbReference>
<reference evidence="4 5" key="1">
    <citation type="submission" date="2018-03" db="EMBL/GenBank/DDBJ databases">
        <title>Genomic Encyclopedia of Type Strains, Phase III (KMG-III): the genomes of soil and plant-associated and newly described type strains.</title>
        <authorList>
            <person name="Whitman W."/>
        </authorList>
    </citation>
    <scope>NUCLEOTIDE SEQUENCE [LARGE SCALE GENOMIC DNA]</scope>
    <source>
        <strain evidence="4 5">CGMCC 1.12484</strain>
    </source>
</reference>
<dbReference type="Gene3D" id="1.10.30.50">
    <property type="match status" value="1"/>
</dbReference>
<comment type="caution">
    <text evidence="4">The sequence shown here is derived from an EMBL/GenBank/DDBJ whole genome shotgun (WGS) entry which is preliminary data.</text>
</comment>